<dbReference type="PANTHER" id="PTHR30573">
    <property type="entry name" value="QUINOLINATE SYNTHETASE A"/>
    <property type="match status" value="1"/>
</dbReference>
<sequence>MLTEEHKEFIEKINRLKKEKNAIILVHNYQRPEIYEVADFMGDSLELARKAMETKAKIIVFCGVDFMAESAKILNPDKLVLHPSKLSECPMAQMVNPEQILELKKKYPKAAVVSYVNTTAEVKAVSDICCTSANAVKVVDSLKEDEVIFTPDENLAAYVQTKTGKKIIPVKGYCYVHDKITAEAVKKAKENYPDADVMVHPECRMEVIKLADAVCSTSQMIKHAKQSNAKEFIAVTECGMVNALKREMPDKEFYAGGGTCIQMKKITIEKVYDCLLNEKNPVEIDKDIMDKARKALM</sequence>
<dbReference type="NCBIfam" id="NF006879">
    <property type="entry name" value="PRK09375.1-4"/>
    <property type="match status" value="1"/>
</dbReference>
<evidence type="ECO:0000256" key="10">
    <source>
        <dbReference type="ARBA" id="ARBA00023004"/>
    </source>
</evidence>
<evidence type="ECO:0000256" key="11">
    <source>
        <dbReference type="ARBA" id="ARBA00023014"/>
    </source>
</evidence>
<keyword evidence="9" id="KW-0479">Metal-binding</keyword>
<name>X0RFA2_9ZZZZ</name>
<dbReference type="GO" id="GO:0051539">
    <property type="term" value="F:4 iron, 4 sulfur cluster binding"/>
    <property type="evidence" value="ECO:0007669"/>
    <property type="project" value="UniProtKB-KW"/>
</dbReference>
<dbReference type="UniPathway" id="UPA00253">
    <property type="reaction ID" value="UER00327"/>
</dbReference>
<keyword evidence="5" id="KW-0004">4Fe-4S</keyword>
<comment type="pathway">
    <text evidence="3">Cofactor biosynthesis; NAD(+) biosynthesis; quinolinate from iminoaspartate: step 1/1.</text>
</comment>
<dbReference type="FunFam" id="3.40.50.10800:FF:000003">
    <property type="entry name" value="Quinolinate synthase A"/>
    <property type="match status" value="1"/>
</dbReference>
<organism evidence="12">
    <name type="scientific">marine sediment metagenome</name>
    <dbReference type="NCBI Taxonomy" id="412755"/>
    <lineage>
        <taxon>unclassified sequences</taxon>
        <taxon>metagenomes</taxon>
        <taxon>ecological metagenomes</taxon>
    </lineage>
</organism>
<dbReference type="GO" id="GO:0046872">
    <property type="term" value="F:metal ion binding"/>
    <property type="evidence" value="ECO:0007669"/>
    <property type="project" value="UniProtKB-KW"/>
</dbReference>
<dbReference type="FunFam" id="3.40.50.10800:FF:000001">
    <property type="entry name" value="Quinolinate synthase A"/>
    <property type="match status" value="1"/>
</dbReference>
<accession>X0RFA2</accession>
<protein>
    <recommendedName>
        <fullName evidence="4">quinolinate synthase</fullName>
        <ecNumber evidence="4">2.5.1.72</ecNumber>
    </recommendedName>
</protein>
<comment type="caution">
    <text evidence="12">The sequence shown here is derived from an EMBL/GenBank/DDBJ whole genome shotgun (WGS) entry which is preliminary data.</text>
</comment>
<keyword evidence="7" id="KW-0662">Pyridine nucleotide biosynthesis</keyword>
<dbReference type="InterPro" id="IPR023066">
    <property type="entry name" value="Quinolinate_synth_type2"/>
</dbReference>
<evidence type="ECO:0000256" key="4">
    <source>
        <dbReference type="ARBA" id="ARBA00012669"/>
    </source>
</evidence>
<evidence type="ECO:0000256" key="1">
    <source>
        <dbReference type="ARBA" id="ARBA00001966"/>
    </source>
</evidence>
<evidence type="ECO:0000256" key="8">
    <source>
        <dbReference type="ARBA" id="ARBA00022679"/>
    </source>
</evidence>
<evidence type="ECO:0000256" key="2">
    <source>
        <dbReference type="ARBA" id="ARBA00004496"/>
    </source>
</evidence>
<dbReference type="SUPFAM" id="SSF142754">
    <property type="entry name" value="NadA-like"/>
    <property type="match status" value="1"/>
</dbReference>
<dbReference type="GO" id="GO:0034628">
    <property type="term" value="P:'de novo' NAD+ biosynthetic process from L-aspartate"/>
    <property type="evidence" value="ECO:0007669"/>
    <property type="project" value="TreeGrafter"/>
</dbReference>
<evidence type="ECO:0000256" key="7">
    <source>
        <dbReference type="ARBA" id="ARBA00022642"/>
    </source>
</evidence>
<dbReference type="NCBIfam" id="NF006878">
    <property type="entry name" value="PRK09375.1-2"/>
    <property type="match status" value="1"/>
</dbReference>
<dbReference type="EC" id="2.5.1.72" evidence="4"/>
<dbReference type="NCBIfam" id="TIGR00550">
    <property type="entry name" value="nadA"/>
    <property type="match status" value="1"/>
</dbReference>
<dbReference type="EMBL" id="BARS01007591">
    <property type="protein sequence ID" value="GAF67579.1"/>
    <property type="molecule type" value="Genomic_DNA"/>
</dbReference>
<dbReference type="PANTHER" id="PTHR30573:SF0">
    <property type="entry name" value="QUINOLINATE SYNTHASE, CHLOROPLASTIC"/>
    <property type="match status" value="1"/>
</dbReference>
<comment type="subcellular location">
    <subcellularLocation>
        <location evidence="2">Cytoplasm</location>
    </subcellularLocation>
</comment>
<reference evidence="12" key="1">
    <citation type="journal article" date="2014" name="Front. Microbiol.">
        <title>High frequency of phylogenetically diverse reductive dehalogenase-homologous genes in deep subseafloor sedimentary metagenomes.</title>
        <authorList>
            <person name="Kawai M."/>
            <person name="Futagami T."/>
            <person name="Toyoda A."/>
            <person name="Takaki Y."/>
            <person name="Nishi S."/>
            <person name="Hori S."/>
            <person name="Arai W."/>
            <person name="Tsubouchi T."/>
            <person name="Morono Y."/>
            <person name="Uchiyama I."/>
            <person name="Ito T."/>
            <person name="Fujiyama A."/>
            <person name="Inagaki F."/>
            <person name="Takami H."/>
        </authorList>
    </citation>
    <scope>NUCLEOTIDE SEQUENCE</scope>
    <source>
        <strain evidence="12">Expedition CK06-06</strain>
    </source>
</reference>
<keyword evidence="8" id="KW-0808">Transferase</keyword>
<keyword evidence="11" id="KW-0411">Iron-sulfur</keyword>
<evidence type="ECO:0000256" key="9">
    <source>
        <dbReference type="ARBA" id="ARBA00022723"/>
    </source>
</evidence>
<evidence type="ECO:0000256" key="3">
    <source>
        <dbReference type="ARBA" id="ARBA00005065"/>
    </source>
</evidence>
<keyword evidence="10" id="KW-0408">Iron</keyword>
<dbReference type="Gene3D" id="3.40.50.10800">
    <property type="entry name" value="NadA-like"/>
    <property type="match status" value="3"/>
</dbReference>
<evidence type="ECO:0000256" key="5">
    <source>
        <dbReference type="ARBA" id="ARBA00022485"/>
    </source>
</evidence>
<proteinExistence type="inferred from homology"/>
<dbReference type="InterPro" id="IPR036094">
    <property type="entry name" value="NadA_sf"/>
</dbReference>
<dbReference type="InterPro" id="IPR003473">
    <property type="entry name" value="NadA"/>
</dbReference>
<dbReference type="Pfam" id="PF02445">
    <property type="entry name" value="NadA"/>
    <property type="match status" value="1"/>
</dbReference>
<comment type="cofactor">
    <cofactor evidence="1">
        <name>[4Fe-4S] cluster</name>
        <dbReference type="ChEBI" id="CHEBI:49883"/>
    </cofactor>
</comment>
<keyword evidence="6" id="KW-0963">Cytoplasm</keyword>
<dbReference type="HAMAP" id="MF_00568">
    <property type="entry name" value="NadA_type2"/>
    <property type="match status" value="1"/>
</dbReference>
<evidence type="ECO:0000313" key="12">
    <source>
        <dbReference type="EMBL" id="GAF67579.1"/>
    </source>
</evidence>
<feature type="non-terminal residue" evidence="12">
    <location>
        <position position="297"/>
    </location>
</feature>
<dbReference type="GO" id="GO:0008987">
    <property type="term" value="F:quinolinate synthetase A activity"/>
    <property type="evidence" value="ECO:0007669"/>
    <property type="project" value="InterPro"/>
</dbReference>
<dbReference type="AlphaFoldDB" id="X0RFA2"/>
<evidence type="ECO:0000256" key="6">
    <source>
        <dbReference type="ARBA" id="ARBA00022490"/>
    </source>
</evidence>
<dbReference type="GO" id="GO:0005737">
    <property type="term" value="C:cytoplasm"/>
    <property type="evidence" value="ECO:0007669"/>
    <property type="project" value="UniProtKB-SubCell"/>
</dbReference>
<gene>
    <name evidence="12" type="ORF">S01H1_14577</name>
</gene>